<name>A0AAV4M962_CAEEX</name>
<comment type="caution">
    <text evidence="1">The sequence shown here is derived from an EMBL/GenBank/DDBJ whole genome shotgun (WGS) entry which is preliminary data.</text>
</comment>
<keyword evidence="2" id="KW-1185">Reference proteome</keyword>
<accession>A0AAV4M962</accession>
<dbReference type="Proteomes" id="UP001054945">
    <property type="component" value="Unassembled WGS sequence"/>
</dbReference>
<reference evidence="1 2" key="1">
    <citation type="submission" date="2021-06" db="EMBL/GenBank/DDBJ databases">
        <title>Caerostris extrusa draft genome.</title>
        <authorList>
            <person name="Kono N."/>
            <person name="Arakawa K."/>
        </authorList>
    </citation>
    <scope>NUCLEOTIDE SEQUENCE [LARGE SCALE GENOMIC DNA]</scope>
</reference>
<evidence type="ECO:0000313" key="1">
    <source>
        <dbReference type="EMBL" id="GIX68584.1"/>
    </source>
</evidence>
<dbReference type="AlphaFoldDB" id="A0AAV4M962"/>
<dbReference type="EMBL" id="BPLR01019504">
    <property type="protein sequence ID" value="GIX68584.1"/>
    <property type="molecule type" value="Genomic_DNA"/>
</dbReference>
<organism evidence="1 2">
    <name type="scientific">Caerostris extrusa</name>
    <name type="common">Bark spider</name>
    <name type="synonym">Caerostris bankana</name>
    <dbReference type="NCBI Taxonomy" id="172846"/>
    <lineage>
        <taxon>Eukaryota</taxon>
        <taxon>Metazoa</taxon>
        <taxon>Ecdysozoa</taxon>
        <taxon>Arthropoda</taxon>
        <taxon>Chelicerata</taxon>
        <taxon>Arachnida</taxon>
        <taxon>Araneae</taxon>
        <taxon>Araneomorphae</taxon>
        <taxon>Entelegynae</taxon>
        <taxon>Araneoidea</taxon>
        <taxon>Araneidae</taxon>
        <taxon>Caerostris</taxon>
    </lineage>
</organism>
<gene>
    <name evidence="1" type="ORF">CEXT_28681</name>
</gene>
<sequence>MLIPFPGQRLGCRADSVRTRRKRKAKTFARPSHIQWRAVTVKRPITIPGKGHSALEKAFSLHTFIAGEQTEILGGILVWDWGKLLKGVSSGWVFLAGFGGSFWCKGRVRIEQNVHGSTD</sequence>
<proteinExistence type="predicted"/>
<protein>
    <submittedName>
        <fullName evidence="1">Uncharacterized protein</fullName>
    </submittedName>
</protein>
<evidence type="ECO:0000313" key="2">
    <source>
        <dbReference type="Proteomes" id="UP001054945"/>
    </source>
</evidence>